<evidence type="ECO:0000313" key="2">
    <source>
        <dbReference type="EMBL" id="OZC10263.1"/>
    </source>
</evidence>
<name>A0A238BYE6_9BILA</name>
<gene>
    <name evidence="2" type="ORF">X798_02570</name>
</gene>
<sequence>MVFLKTVMLHLVWNNVTLTFLIPNPGWRVQHKIFHVYLMFIFSSKYTRVLHDYCKKNFSRICFFANKEQRNCKSLLLCFLWKRQHKLMIKSSWTTICNHTGDNLYQLAVIKFKDLVKDGGEKIKKDYDELLKTM</sequence>
<feature type="chain" id="PRO_5012353426" evidence="1">
    <location>
        <begin position="20"/>
        <end position="134"/>
    </location>
</feature>
<keyword evidence="1" id="KW-0732">Signal</keyword>
<dbReference type="Proteomes" id="UP000242913">
    <property type="component" value="Unassembled WGS sequence"/>
</dbReference>
<accession>A0A238BYE6</accession>
<reference evidence="2 3" key="1">
    <citation type="submission" date="2015-12" db="EMBL/GenBank/DDBJ databases">
        <title>Draft genome of the nematode, Onchocerca flexuosa.</title>
        <authorList>
            <person name="Mitreva M."/>
        </authorList>
    </citation>
    <scope>NUCLEOTIDE SEQUENCE [LARGE SCALE GENOMIC DNA]</scope>
    <source>
        <strain evidence="2">Red Deer</strain>
    </source>
</reference>
<keyword evidence="3" id="KW-1185">Reference proteome</keyword>
<proteinExistence type="predicted"/>
<evidence type="ECO:0000256" key="1">
    <source>
        <dbReference type="SAM" id="SignalP"/>
    </source>
</evidence>
<dbReference type="OrthoDB" id="1676488at2759"/>
<feature type="signal peptide" evidence="1">
    <location>
        <begin position="1"/>
        <end position="19"/>
    </location>
</feature>
<dbReference type="EMBL" id="KZ269987">
    <property type="protein sequence ID" value="OZC10263.1"/>
    <property type="molecule type" value="Genomic_DNA"/>
</dbReference>
<dbReference type="AlphaFoldDB" id="A0A238BYE6"/>
<organism evidence="2 3">
    <name type="scientific">Onchocerca flexuosa</name>
    <dbReference type="NCBI Taxonomy" id="387005"/>
    <lineage>
        <taxon>Eukaryota</taxon>
        <taxon>Metazoa</taxon>
        <taxon>Ecdysozoa</taxon>
        <taxon>Nematoda</taxon>
        <taxon>Chromadorea</taxon>
        <taxon>Rhabditida</taxon>
        <taxon>Spirurina</taxon>
        <taxon>Spiruromorpha</taxon>
        <taxon>Filarioidea</taxon>
        <taxon>Onchocercidae</taxon>
        <taxon>Onchocerca</taxon>
    </lineage>
</organism>
<evidence type="ECO:0000313" key="3">
    <source>
        <dbReference type="Proteomes" id="UP000242913"/>
    </source>
</evidence>
<protein>
    <submittedName>
        <fullName evidence="2">Uncharacterized protein</fullName>
    </submittedName>
</protein>